<keyword evidence="3" id="KW-1003">Cell membrane</keyword>
<evidence type="ECO:0000259" key="8">
    <source>
        <dbReference type="Pfam" id="PF02687"/>
    </source>
</evidence>
<dbReference type="GO" id="GO:0044874">
    <property type="term" value="P:lipoprotein localization to outer membrane"/>
    <property type="evidence" value="ECO:0007669"/>
    <property type="project" value="TreeGrafter"/>
</dbReference>
<dbReference type="InterPro" id="IPR051447">
    <property type="entry name" value="Lipoprotein-release_system"/>
</dbReference>
<comment type="similarity">
    <text evidence="2">Belongs to the ABC-4 integral membrane protein family. LolC/E subfamily.</text>
</comment>
<evidence type="ECO:0000259" key="9">
    <source>
        <dbReference type="Pfam" id="PF12704"/>
    </source>
</evidence>
<name>A0A1M6D603_9FLAO</name>
<evidence type="ECO:0000256" key="4">
    <source>
        <dbReference type="ARBA" id="ARBA00022692"/>
    </source>
</evidence>
<dbReference type="STRING" id="579105.SAMN04488096_103318"/>
<keyword evidence="5 7" id="KW-1133">Transmembrane helix</keyword>
<evidence type="ECO:0000256" key="5">
    <source>
        <dbReference type="ARBA" id="ARBA00022989"/>
    </source>
</evidence>
<feature type="transmembrane region" description="Helical" evidence="7">
    <location>
        <begin position="322"/>
        <end position="352"/>
    </location>
</feature>
<dbReference type="Pfam" id="PF02687">
    <property type="entry name" value="FtsX"/>
    <property type="match status" value="1"/>
</dbReference>
<evidence type="ECO:0000256" key="1">
    <source>
        <dbReference type="ARBA" id="ARBA00004651"/>
    </source>
</evidence>
<dbReference type="EMBL" id="FQYY01000003">
    <property type="protein sequence ID" value="SHI68657.1"/>
    <property type="molecule type" value="Genomic_DNA"/>
</dbReference>
<dbReference type="RefSeq" id="WP_073149342.1">
    <property type="nucleotide sequence ID" value="NZ_FQYY01000003.1"/>
</dbReference>
<evidence type="ECO:0000313" key="11">
    <source>
        <dbReference type="Proteomes" id="UP000184225"/>
    </source>
</evidence>
<reference evidence="10 11" key="1">
    <citation type="submission" date="2016-11" db="EMBL/GenBank/DDBJ databases">
        <authorList>
            <person name="Jaros S."/>
            <person name="Januszkiewicz K."/>
            <person name="Wedrychowicz H."/>
        </authorList>
    </citation>
    <scope>NUCLEOTIDE SEQUENCE [LARGE SCALE GENOMIC DNA]</scope>
    <source>
        <strain evidence="10 11">DSM 21425</strain>
    </source>
</reference>
<organism evidence="10 11">
    <name type="scientific">Mesonia phycicola</name>
    <dbReference type="NCBI Taxonomy" id="579105"/>
    <lineage>
        <taxon>Bacteria</taxon>
        <taxon>Pseudomonadati</taxon>
        <taxon>Bacteroidota</taxon>
        <taxon>Flavobacteriia</taxon>
        <taxon>Flavobacteriales</taxon>
        <taxon>Flavobacteriaceae</taxon>
        <taxon>Mesonia</taxon>
    </lineage>
</organism>
<keyword evidence="6 7" id="KW-0472">Membrane</keyword>
<evidence type="ECO:0000256" key="6">
    <source>
        <dbReference type="ARBA" id="ARBA00023136"/>
    </source>
</evidence>
<protein>
    <submittedName>
        <fullName evidence="10">Lipoprotein-releasing system permease protein</fullName>
    </submittedName>
</protein>
<keyword evidence="10" id="KW-0449">Lipoprotein</keyword>
<feature type="transmembrane region" description="Helical" evidence="7">
    <location>
        <begin position="21"/>
        <end position="46"/>
    </location>
</feature>
<sequence>MNFSYYIAKRYLFTKSKNNAINIITIIASIGVFAGAMALFIVLSGFSGLKEFSLSFSNKYDPDLKVLPKTGKYFNYLPEQQEKIAVISEIKQSSKVIEERVLLNFRDKNVPSSYIKGVDENFLNVNAVDSTLLAGAWLHQKEKQVVIGNGISRKLSIGVAGYGDVLKIFVPKPGKGQVSNPSEAFNTISSMVIGIYSINEELDNKYVYAPFSFTQQLLELEPNEISAIEINLAKGADEDKVREKIEEVFDHQVIIKNKIQLNDKLYKMLNTENLAVYLIFTLILIIALFNVGGAIVMAILDKQSNIKTLYYLGANIHQIRRVFFLQGTLLTFIGGVLGLVIACVVIVLQQQFSLVMITASLPYPVLFETKNLVIVFLTIMTLGIIASYIGSTRIKRVIEVNS</sequence>
<dbReference type="Proteomes" id="UP000184225">
    <property type="component" value="Unassembled WGS sequence"/>
</dbReference>
<dbReference type="Pfam" id="PF12704">
    <property type="entry name" value="MacB_PCD"/>
    <property type="match status" value="1"/>
</dbReference>
<evidence type="ECO:0000256" key="2">
    <source>
        <dbReference type="ARBA" id="ARBA00005236"/>
    </source>
</evidence>
<evidence type="ECO:0000256" key="3">
    <source>
        <dbReference type="ARBA" id="ARBA00022475"/>
    </source>
</evidence>
<dbReference type="OrthoDB" id="1522724at2"/>
<keyword evidence="4 7" id="KW-0812">Transmembrane</keyword>
<evidence type="ECO:0000256" key="7">
    <source>
        <dbReference type="SAM" id="Phobius"/>
    </source>
</evidence>
<comment type="subcellular location">
    <subcellularLocation>
        <location evidence="1">Cell membrane</location>
        <topology evidence="1">Multi-pass membrane protein</topology>
    </subcellularLocation>
</comment>
<keyword evidence="11" id="KW-1185">Reference proteome</keyword>
<dbReference type="InterPro" id="IPR025857">
    <property type="entry name" value="MacB_PCD"/>
</dbReference>
<dbReference type="InterPro" id="IPR003838">
    <property type="entry name" value="ABC3_permease_C"/>
</dbReference>
<dbReference type="PANTHER" id="PTHR30489:SF0">
    <property type="entry name" value="LIPOPROTEIN-RELEASING SYSTEM TRANSMEMBRANE PROTEIN LOLE"/>
    <property type="match status" value="1"/>
</dbReference>
<dbReference type="PANTHER" id="PTHR30489">
    <property type="entry name" value="LIPOPROTEIN-RELEASING SYSTEM TRANSMEMBRANE PROTEIN LOLE"/>
    <property type="match status" value="1"/>
</dbReference>
<proteinExistence type="inferred from homology"/>
<dbReference type="AlphaFoldDB" id="A0A1M6D603"/>
<gene>
    <name evidence="10" type="ORF">SAMN04488096_103318</name>
</gene>
<feature type="transmembrane region" description="Helical" evidence="7">
    <location>
        <begin position="372"/>
        <end position="390"/>
    </location>
</feature>
<feature type="transmembrane region" description="Helical" evidence="7">
    <location>
        <begin position="274"/>
        <end position="301"/>
    </location>
</feature>
<evidence type="ECO:0000313" key="10">
    <source>
        <dbReference type="EMBL" id="SHI68657.1"/>
    </source>
</evidence>
<feature type="domain" description="ABC3 transporter permease C-terminal" evidence="8">
    <location>
        <begin position="278"/>
        <end position="396"/>
    </location>
</feature>
<accession>A0A1M6D603</accession>
<feature type="domain" description="MacB-like periplasmic core" evidence="9">
    <location>
        <begin position="25"/>
        <end position="247"/>
    </location>
</feature>
<dbReference type="GO" id="GO:0098797">
    <property type="term" value="C:plasma membrane protein complex"/>
    <property type="evidence" value="ECO:0007669"/>
    <property type="project" value="TreeGrafter"/>
</dbReference>